<keyword evidence="2" id="KW-1185">Reference proteome</keyword>
<dbReference type="InParanoid" id="K0IEV7"/>
<dbReference type="STRING" id="1237085.Ngar_c13620"/>
<organism evidence="1 2">
    <name type="scientific">Nitrososphaera gargensis (strain Ga9.2)</name>
    <dbReference type="NCBI Taxonomy" id="1237085"/>
    <lineage>
        <taxon>Archaea</taxon>
        <taxon>Nitrososphaerota</taxon>
        <taxon>Nitrososphaeria</taxon>
        <taxon>Nitrososphaerales</taxon>
        <taxon>Nitrososphaeraceae</taxon>
        <taxon>Nitrososphaera</taxon>
    </lineage>
</organism>
<dbReference type="HOGENOM" id="CLU_843632_0_0_2"/>
<accession>K0IEV7</accession>
<dbReference type="KEGG" id="nga:Ngar_c13620"/>
<dbReference type="Gene3D" id="3.40.50.300">
    <property type="entry name" value="P-loop containing nucleotide triphosphate hydrolases"/>
    <property type="match status" value="1"/>
</dbReference>
<dbReference type="InterPro" id="IPR027417">
    <property type="entry name" value="P-loop_NTPase"/>
</dbReference>
<sequence length="329" mass="37546">MGNIDISQYVMLDDQVPLDPEQFYNSFGHLQHPRTKKPVKELAPYQIKVWKAMLEQRRVLVVKTHKCGLSTSQLMADFQLAVLPSSHPLSTRGYDTLLVSQTKDIAKELLRTLRRMILHSKKYSKYLIDRPTEIEEFGSGHISYQKIMRDEQTKTSVIYIRNPEDETRPSRIIALGADNPGSIESWPNIHHIHISDITATIGDYSDSLNVAITRLANTGGTMVIESIPDFAGSTLHQLYEKYQARQSRLAIGQDFATFEITADEAVAAGVMTPEHLASERERLGPLFPRYYGAKFLSSGNAWYDESLIQYFEDDDDDEEEEETEWEVSR</sequence>
<proteinExistence type="predicted"/>
<evidence type="ECO:0000313" key="2">
    <source>
        <dbReference type="Proteomes" id="UP000008037"/>
    </source>
</evidence>
<protein>
    <submittedName>
        <fullName evidence="1">Uncharacterized protein</fullName>
    </submittedName>
</protein>
<dbReference type="EMBL" id="CP002408">
    <property type="protein sequence ID" value="AFU58300.1"/>
    <property type="molecule type" value="Genomic_DNA"/>
</dbReference>
<evidence type="ECO:0000313" key="1">
    <source>
        <dbReference type="EMBL" id="AFU58300.1"/>
    </source>
</evidence>
<gene>
    <name evidence="1" type="ordered locus">Ngar_c13620</name>
</gene>
<dbReference type="Proteomes" id="UP000008037">
    <property type="component" value="Chromosome"/>
</dbReference>
<name>K0IEV7_NITGG</name>
<dbReference type="AlphaFoldDB" id="K0IEV7"/>
<reference evidence="1 2" key="1">
    <citation type="journal article" date="2012" name="Environ. Microbiol.">
        <title>The genome of the ammonia-oxidizing Candidatus Nitrososphaera gargensis: insights into metabolic versatility and environmental adaptations.</title>
        <authorList>
            <person name="Spang A."/>
            <person name="Poehlein A."/>
            <person name="Offre P."/>
            <person name="Zumbragel S."/>
            <person name="Haider S."/>
            <person name="Rychlik N."/>
            <person name="Nowka B."/>
            <person name="Schmeisser C."/>
            <person name="Lebedeva E.V."/>
            <person name="Rattei T."/>
            <person name="Bohm C."/>
            <person name="Schmid M."/>
            <person name="Galushko A."/>
            <person name="Hatzenpichler R."/>
            <person name="Weinmaier T."/>
            <person name="Daniel R."/>
            <person name="Schleper C."/>
            <person name="Spieck E."/>
            <person name="Streit W."/>
            <person name="Wagner M."/>
        </authorList>
    </citation>
    <scope>NUCLEOTIDE SEQUENCE [LARGE SCALE GENOMIC DNA]</scope>
    <source>
        <strain evidence="2">Ga9.2</strain>
    </source>
</reference>
<dbReference type="BioCyc" id="CNIT1237085:G1324-1360-MONOMER"/>